<dbReference type="Proteomes" id="UP000234323">
    <property type="component" value="Unassembled WGS sequence"/>
</dbReference>
<reference evidence="2 3" key="1">
    <citation type="submission" date="2015-10" db="EMBL/GenBank/DDBJ databases">
        <title>Genome analyses suggest a sexual origin of heterokaryosis in a supposedly ancient asexual fungus.</title>
        <authorList>
            <person name="Ropars J."/>
            <person name="Sedzielewska K."/>
            <person name="Noel J."/>
            <person name="Charron P."/>
            <person name="Farinelli L."/>
            <person name="Marton T."/>
            <person name="Kruger M."/>
            <person name="Pelin A."/>
            <person name="Brachmann A."/>
            <person name="Corradi N."/>
        </authorList>
    </citation>
    <scope>NUCLEOTIDE SEQUENCE [LARGE SCALE GENOMIC DNA]</scope>
    <source>
        <strain evidence="2 3">A4</strain>
    </source>
</reference>
<feature type="coiled-coil region" evidence="1">
    <location>
        <begin position="3"/>
        <end position="77"/>
    </location>
</feature>
<organism evidence="2 3">
    <name type="scientific">Rhizophagus irregularis</name>
    <dbReference type="NCBI Taxonomy" id="588596"/>
    <lineage>
        <taxon>Eukaryota</taxon>
        <taxon>Fungi</taxon>
        <taxon>Fungi incertae sedis</taxon>
        <taxon>Mucoromycota</taxon>
        <taxon>Glomeromycotina</taxon>
        <taxon>Glomeromycetes</taxon>
        <taxon>Glomerales</taxon>
        <taxon>Glomeraceae</taxon>
        <taxon>Rhizophagus</taxon>
    </lineage>
</organism>
<keyword evidence="1" id="KW-0175">Coiled coil</keyword>
<dbReference type="VEuPathDB" id="FungiDB:RhiirFUN_013902"/>
<dbReference type="VEuPathDB" id="FungiDB:RhiirA1_454840"/>
<accession>A0A2I1HRH8</accession>
<evidence type="ECO:0000313" key="2">
    <source>
        <dbReference type="EMBL" id="PKY61504.1"/>
    </source>
</evidence>
<dbReference type="AlphaFoldDB" id="A0A2I1HRH8"/>
<protein>
    <recommendedName>
        <fullName evidence="4">RRM domain-containing protein</fullName>
    </recommendedName>
</protein>
<evidence type="ECO:0000313" key="3">
    <source>
        <dbReference type="Proteomes" id="UP000234323"/>
    </source>
</evidence>
<gene>
    <name evidence="2" type="ORF">RhiirA4_486573</name>
</gene>
<name>A0A2I1HRH8_9GLOM</name>
<evidence type="ECO:0008006" key="4">
    <source>
        <dbReference type="Google" id="ProtNLM"/>
    </source>
</evidence>
<keyword evidence="3" id="KW-1185">Reference proteome</keyword>
<proteinExistence type="predicted"/>
<dbReference type="VEuPathDB" id="FungiDB:RhiirFUN_013030"/>
<dbReference type="VEuPathDB" id="FungiDB:FUN_015835"/>
<evidence type="ECO:0000256" key="1">
    <source>
        <dbReference type="SAM" id="Coils"/>
    </source>
</evidence>
<comment type="caution">
    <text evidence="2">The sequence shown here is derived from an EMBL/GenBank/DDBJ whole genome shotgun (WGS) entry which is preliminary data.</text>
</comment>
<sequence>MSYEVYREEMKRLSREEAQQQNREISHDVIKKVKEAKKREQIILEKNEKIRKVSQEVESTRLELKKAKSGAKNYNKRKGANRQKGVTKIPVDQLPIEKIDTLLYKETVIEILVYDIPARWKEDQIIKVFKNLGLVRKISIKNQFKYKSAKILMHLKLEQDKAEWRSRHSINLMMDDKMYWFCWFSSASMKLSEIRDRFKFVAYKEIKEDLRTASNMDILEYYKDQGWFYAKIIFIKGKKFIYTYFANQNKLEKAVVNSLSTGLYDVWIIPQKKKNFNTFISSGSVNPNHVTENVDVETSSSKESNEGSSSALKYTEKDVKAIVSRAIEEQIKEKEMISTVGNL</sequence>
<dbReference type="EMBL" id="LLXI01005445">
    <property type="protein sequence ID" value="PKY61504.1"/>
    <property type="molecule type" value="Genomic_DNA"/>
</dbReference>